<dbReference type="HOGENOM" id="CLU_142113_0_1_11"/>
<dbReference type="KEGG" id="rsa:RSal33209_1464"/>
<dbReference type="Proteomes" id="UP000002007">
    <property type="component" value="Chromosome"/>
</dbReference>
<gene>
    <name evidence="2" type="ordered locus">RSal33209_1464</name>
</gene>
<reference evidence="3" key="1">
    <citation type="journal article" date="2008" name="J. Bacteriol.">
        <title>Genome sequence of the fish pathogen Renibacterium salmoninarum suggests reductive evolution away from an environmental Arthrobacter ancestor.</title>
        <authorList>
            <person name="Wiens G.D."/>
            <person name="Rockey D.D."/>
            <person name="Wu Z."/>
            <person name="Chang J."/>
            <person name="Levy R."/>
            <person name="Crane S."/>
            <person name="Chen D.S."/>
            <person name="Capri G.R."/>
            <person name="Burnett J.R."/>
            <person name="Sudheesh P.S."/>
            <person name="Schipma M.J."/>
            <person name="Burd H."/>
            <person name="Bhattacharyya A."/>
            <person name="Rhodes L.D."/>
            <person name="Kaul R."/>
            <person name="Strom M.S."/>
        </authorList>
    </citation>
    <scope>NUCLEOTIDE SEQUENCE [LARGE SCALE GENOMIC DNA]</scope>
    <source>
        <strain evidence="3">ATCC 33209 / DSM 20767 / JCM 11484 / NBRC 15589 / NCIMB 2235</strain>
    </source>
</reference>
<organism evidence="2 3">
    <name type="scientific">Renibacterium salmoninarum (strain ATCC 33209 / DSM 20767 / JCM 11484 / NBRC 15589 / NCIMB 2235)</name>
    <dbReference type="NCBI Taxonomy" id="288705"/>
    <lineage>
        <taxon>Bacteria</taxon>
        <taxon>Bacillati</taxon>
        <taxon>Actinomycetota</taxon>
        <taxon>Actinomycetes</taxon>
        <taxon>Micrococcales</taxon>
        <taxon>Micrococcaceae</taxon>
        <taxon>Renibacterium</taxon>
    </lineage>
</organism>
<name>A9WNN7_RENSM</name>
<dbReference type="InterPro" id="IPR021400">
    <property type="entry name" value="DUF3039"/>
</dbReference>
<dbReference type="Pfam" id="PF11238">
    <property type="entry name" value="DUF3039"/>
    <property type="match status" value="1"/>
</dbReference>
<protein>
    <submittedName>
        <fullName evidence="2">Hypothetical conserved protein</fullName>
    </submittedName>
</protein>
<accession>A9WNN7</accession>
<dbReference type="AlphaFoldDB" id="A9WNN7"/>
<dbReference type="eggNOG" id="ENOG5032RRB">
    <property type="taxonomic scope" value="Bacteria"/>
</dbReference>
<keyword evidence="3" id="KW-1185">Reference proteome</keyword>
<feature type="region of interest" description="Disordered" evidence="1">
    <location>
        <begin position="29"/>
        <end position="50"/>
    </location>
</feature>
<evidence type="ECO:0000256" key="1">
    <source>
        <dbReference type="SAM" id="MobiDB-lite"/>
    </source>
</evidence>
<evidence type="ECO:0000313" key="3">
    <source>
        <dbReference type="Proteomes" id="UP000002007"/>
    </source>
</evidence>
<proteinExistence type="predicted"/>
<evidence type="ECO:0000313" key="2">
    <source>
        <dbReference type="EMBL" id="ABY23200.1"/>
    </source>
</evidence>
<dbReference type="EMBL" id="CP000910">
    <property type="protein sequence ID" value="ABY23200.1"/>
    <property type="molecule type" value="Genomic_DNA"/>
</dbReference>
<dbReference type="STRING" id="288705.RSal33209_1464"/>
<sequence length="127" mass="13906">MAGTVSQRVDKAGARTHWAQLDGRMVAMSLPPDPFENDPGNPMGPGGSTATIERTELREELEPGDAERFAHYVRKEKILESALSGEPVIALCGKVWTPGRDPNKFPVCPECKEIYDGLRPGKDSDKK</sequence>